<dbReference type="EMBL" id="JAHLFP010000035">
    <property type="protein sequence ID" value="MBU3806105.1"/>
    <property type="molecule type" value="Genomic_DNA"/>
</dbReference>
<dbReference type="SMART" id="SM00530">
    <property type="entry name" value="HTH_XRE"/>
    <property type="match status" value="1"/>
</dbReference>
<reference evidence="3" key="1">
    <citation type="journal article" date="2021" name="PeerJ">
        <title>Extensive microbial diversity within the chicken gut microbiome revealed by metagenomics and culture.</title>
        <authorList>
            <person name="Gilroy R."/>
            <person name="Ravi A."/>
            <person name="Getino M."/>
            <person name="Pursley I."/>
            <person name="Horton D.L."/>
            <person name="Alikhan N.F."/>
            <person name="Baker D."/>
            <person name="Gharbi K."/>
            <person name="Hall N."/>
            <person name="Watson M."/>
            <person name="Adriaenssens E.M."/>
            <person name="Foster-Nyarko E."/>
            <person name="Jarju S."/>
            <person name="Secka A."/>
            <person name="Antonio M."/>
            <person name="Oren A."/>
            <person name="Chaudhuri R.R."/>
            <person name="La Ragione R."/>
            <person name="Hildebrand F."/>
            <person name="Pallen M.J."/>
        </authorList>
    </citation>
    <scope>NUCLEOTIDE SEQUENCE</scope>
    <source>
        <strain evidence="3">B5_2728</strain>
    </source>
</reference>
<dbReference type="InterPro" id="IPR011990">
    <property type="entry name" value="TPR-like_helical_dom_sf"/>
</dbReference>
<dbReference type="Proteomes" id="UP000713596">
    <property type="component" value="Unassembled WGS sequence"/>
</dbReference>
<protein>
    <submittedName>
        <fullName evidence="3">Helix-turn-helix transcriptional regulator</fullName>
    </submittedName>
</protein>
<evidence type="ECO:0000259" key="2">
    <source>
        <dbReference type="PROSITE" id="PS50943"/>
    </source>
</evidence>
<dbReference type="Gene3D" id="1.10.260.40">
    <property type="entry name" value="lambda repressor-like DNA-binding domains"/>
    <property type="match status" value="1"/>
</dbReference>
<dbReference type="SUPFAM" id="SSF48452">
    <property type="entry name" value="TPR-like"/>
    <property type="match status" value="1"/>
</dbReference>
<keyword evidence="1" id="KW-0238">DNA-binding</keyword>
<reference evidence="3" key="2">
    <citation type="submission" date="2021-04" db="EMBL/GenBank/DDBJ databases">
        <authorList>
            <person name="Gilroy R."/>
        </authorList>
    </citation>
    <scope>NUCLEOTIDE SEQUENCE</scope>
    <source>
        <strain evidence="3">B5_2728</strain>
    </source>
</reference>
<proteinExistence type="predicted"/>
<dbReference type="InterPro" id="IPR010982">
    <property type="entry name" value="Lambda_DNA-bd_dom_sf"/>
</dbReference>
<gene>
    <name evidence="3" type="ORF">H9882_04360</name>
</gene>
<dbReference type="CDD" id="cd00093">
    <property type="entry name" value="HTH_XRE"/>
    <property type="match status" value="1"/>
</dbReference>
<name>A0A948T2C8_9FIRM</name>
<organism evidence="3 4">
    <name type="scientific">Candidatus Allofournierella pullistercoris</name>
    <dbReference type="NCBI Taxonomy" id="2838597"/>
    <lineage>
        <taxon>Bacteria</taxon>
        <taxon>Bacillati</taxon>
        <taxon>Bacillota</taxon>
        <taxon>Clostridia</taxon>
        <taxon>Eubacteriales</taxon>
        <taxon>Oscillospiraceae</taxon>
        <taxon>Allofournierella</taxon>
    </lineage>
</organism>
<dbReference type="AlphaFoldDB" id="A0A948T2C8"/>
<accession>A0A948T2C8</accession>
<evidence type="ECO:0000313" key="4">
    <source>
        <dbReference type="Proteomes" id="UP000713596"/>
    </source>
</evidence>
<dbReference type="PROSITE" id="PS50943">
    <property type="entry name" value="HTH_CROC1"/>
    <property type="match status" value="1"/>
</dbReference>
<feature type="domain" description="HTH cro/C1-type" evidence="2">
    <location>
        <begin position="9"/>
        <end position="63"/>
    </location>
</feature>
<dbReference type="Pfam" id="PF01381">
    <property type="entry name" value="HTH_3"/>
    <property type="match status" value="1"/>
</dbReference>
<dbReference type="InterPro" id="IPR001387">
    <property type="entry name" value="Cro/C1-type_HTH"/>
</dbReference>
<sequence length="268" mass="30349">MQNNVAKTIQQKRRSKGYTQEQLAQLVGVSSAAVSKWETASALPDVSILCPLARALDCSLDELLEFSPVLTRQQVDTQLEQIEEQFQKGEITGAGDSCKKLVQEYPNDLYLAYRAAQLLERWFGAFSTEEQESQLALMIQLAHRGQQIEQPELHREAVSLLASLYARKKSFDRALELLDELPGCNQEGWAMRAEILRQKGELELACKLDRRTLQEQMQAVQATLQRLVELARCQQSQQMLDGLVQVQQTMNLADKQLTQVLEDTEPSN</sequence>
<evidence type="ECO:0000313" key="3">
    <source>
        <dbReference type="EMBL" id="MBU3806105.1"/>
    </source>
</evidence>
<comment type="caution">
    <text evidence="3">The sequence shown here is derived from an EMBL/GenBank/DDBJ whole genome shotgun (WGS) entry which is preliminary data.</text>
</comment>
<dbReference type="SUPFAM" id="SSF47413">
    <property type="entry name" value="lambda repressor-like DNA-binding domains"/>
    <property type="match status" value="1"/>
</dbReference>
<dbReference type="PANTHER" id="PTHR46558">
    <property type="entry name" value="TRACRIPTIONAL REGULATORY PROTEIN-RELATED-RELATED"/>
    <property type="match status" value="1"/>
</dbReference>
<dbReference type="GO" id="GO:0003677">
    <property type="term" value="F:DNA binding"/>
    <property type="evidence" value="ECO:0007669"/>
    <property type="project" value="UniProtKB-KW"/>
</dbReference>
<dbReference type="PANTHER" id="PTHR46558:SF11">
    <property type="entry name" value="HTH-TYPE TRANSCRIPTIONAL REGULATOR XRE"/>
    <property type="match status" value="1"/>
</dbReference>
<evidence type="ECO:0000256" key="1">
    <source>
        <dbReference type="ARBA" id="ARBA00023125"/>
    </source>
</evidence>
<dbReference type="Gene3D" id="1.25.40.10">
    <property type="entry name" value="Tetratricopeptide repeat domain"/>
    <property type="match status" value="1"/>
</dbReference>